<keyword evidence="3" id="KW-1185">Reference proteome</keyword>
<proteinExistence type="inferred from homology"/>
<accession>A0ABN7SR08</accession>
<organism evidence="2 3">
    <name type="scientific">Oikopleura dioica</name>
    <name type="common">Tunicate</name>
    <dbReference type="NCBI Taxonomy" id="34765"/>
    <lineage>
        <taxon>Eukaryota</taxon>
        <taxon>Metazoa</taxon>
        <taxon>Chordata</taxon>
        <taxon>Tunicata</taxon>
        <taxon>Appendicularia</taxon>
        <taxon>Copelata</taxon>
        <taxon>Oikopleuridae</taxon>
        <taxon>Oikopleura</taxon>
    </lineage>
</organism>
<dbReference type="SUPFAM" id="SSF56815">
    <property type="entry name" value="Sec1/munc18-like (SM) proteins"/>
    <property type="match status" value="1"/>
</dbReference>
<dbReference type="PANTHER" id="PTHR11679">
    <property type="entry name" value="VESICLE PROTEIN SORTING-ASSOCIATED"/>
    <property type="match status" value="1"/>
</dbReference>
<comment type="similarity">
    <text evidence="1">Belongs to the STXBP/unc-18/SEC1 family.</text>
</comment>
<dbReference type="Pfam" id="PF00995">
    <property type="entry name" value="Sec1"/>
    <property type="match status" value="1"/>
</dbReference>
<dbReference type="InterPro" id="IPR027482">
    <property type="entry name" value="Sec1-like_dom2"/>
</dbReference>
<sequence length="553" mass="64096">MLVDYVANRVYKDIFELERDDNWKVLVLDSMTTKILSQSTKMSDLLKEKIVIVEDLNKKRRPMPDVDAIYFITPTRMSLSIVVDDFVKRDQYKCIHLYLTDRLPDYLFSFIATSRAGKKISSLREIDVAFLPFESRVFLLDEPKFYKRIIDDSYRQRKLERLAEQLNTVAIALGGDFDMYFQSQICNCVDLASLTRKKLNQNGRLASTIGDLIIVDRSYDPFAPLLHELTYQAMAYDVLRADGDIVTVEDRQLLLDETEDKTWASLRHLHMADVMKKLANKYDDLMARQRGLNKSDGSTKSLANLMRRLPHFQKQIQELERHISISEVLDRNYDSWIDDLCDAEQDLACDSADKPIKAVIPWILNKELSEEMKMRLILLLCHNKKGLEEEKINQLLKNAGIHEEKWKIVKNMRYFNATVIDKDLPIVTKMPKRKQNEEDIKFTDSRYISRITDLIHFAQVGELDERIFNKIQSVKPKMSSLKSGTQKRKTVVFILGGVAPSEMRAAYELSNQTFKASSSWFTSKNTCSFTSDIYIGSSHIAMPHTQLQMFSDV</sequence>
<dbReference type="InterPro" id="IPR043127">
    <property type="entry name" value="Sec-1-like_dom3a"/>
</dbReference>
<dbReference type="Proteomes" id="UP001158576">
    <property type="component" value="Chromosome 1"/>
</dbReference>
<dbReference type="InterPro" id="IPR036045">
    <property type="entry name" value="Sec1-like_sf"/>
</dbReference>
<evidence type="ECO:0000313" key="2">
    <source>
        <dbReference type="EMBL" id="CAG5105729.1"/>
    </source>
</evidence>
<dbReference type="Gene3D" id="3.90.830.10">
    <property type="entry name" value="Syntaxin Binding Protein 1, Chain A, domain 2"/>
    <property type="match status" value="1"/>
</dbReference>
<protein>
    <submittedName>
        <fullName evidence="2">Oidioi.mRNA.OKI2018_I69.chr1.g2401.t1.cds</fullName>
    </submittedName>
</protein>
<dbReference type="Gene3D" id="3.40.50.2060">
    <property type="match status" value="1"/>
</dbReference>
<dbReference type="InterPro" id="IPR001619">
    <property type="entry name" value="Sec1-like"/>
</dbReference>
<name>A0ABN7SR08_OIKDI</name>
<evidence type="ECO:0000256" key="1">
    <source>
        <dbReference type="ARBA" id="ARBA00009884"/>
    </source>
</evidence>
<dbReference type="Gene3D" id="3.40.50.1910">
    <property type="match status" value="1"/>
</dbReference>
<gene>
    <name evidence="2" type="ORF">OKIOD_LOCUS11166</name>
</gene>
<dbReference type="Gene3D" id="1.25.40.60">
    <property type="match status" value="1"/>
</dbReference>
<dbReference type="InterPro" id="IPR043154">
    <property type="entry name" value="Sec-1-like_dom1"/>
</dbReference>
<evidence type="ECO:0000313" key="3">
    <source>
        <dbReference type="Proteomes" id="UP001158576"/>
    </source>
</evidence>
<reference evidence="2 3" key="1">
    <citation type="submission" date="2021-04" db="EMBL/GenBank/DDBJ databases">
        <authorList>
            <person name="Bliznina A."/>
        </authorList>
    </citation>
    <scope>NUCLEOTIDE SEQUENCE [LARGE SCALE GENOMIC DNA]</scope>
</reference>
<dbReference type="PIRSF" id="PIRSF005715">
    <property type="entry name" value="VPS45_Sec1"/>
    <property type="match status" value="1"/>
</dbReference>
<dbReference type="EMBL" id="OU015566">
    <property type="protein sequence ID" value="CAG5105729.1"/>
    <property type="molecule type" value="Genomic_DNA"/>
</dbReference>